<evidence type="ECO:0000256" key="1">
    <source>
        <dbReference type="SAM" id="SignalP"/>
    </source>
</evidence>
<dbReference type="AlphaFoldDB" id="A0A2D0N0X9"/>
<feature type="signal peptide" evidence="1">
    <location>
        <begin position="1"/>
        <end position="19"/>
    </location>
</feature>
<accession>A0A2D0N0X9</accession>
<evidence type="ECO:0000313" key="2">
    <source>
        <dbReference type="EMBL" id="PHN02164.1"/>
    </source>
</evidence>
<reference evidence="2 3" key="1">
    <citation type="submission" date="2017-10" db="EMBL/GenBank/DDBJ databases">
        <title>The draft genome sequence of Lewinella nigricans NBRC 102662.</title>
        <authorList>
            <person name="Wang K."/>
        </authorList>
    </citation>
    <scope>NUCLEOTIDE SEQUENCE [LARGE SCALE GENOMIC DNA]</scope>
    <source>
        <strain evidence="2 3">NBRC 102662</strain>
    </source>
</reference>
<gene>
    <name evidence="2" type="ORF">CRP01_33790</name>
</gene>
<sequence>MKTLLPLFLMLGFTLNLSAQNPQGSWVITTPCDCQDKKEMTWQWTVKTDGTFEVDIDLDGTVEVTGKYWVEGNKIMVQNDEGCTAKGTYEFTVDGEKLWMDPIEDSCEGRKPPRKVFFTKA</sequence>
<evidence type="ECO:0000313" key="3">
    <source>
        <dbReference type="Proteomes" id="UP000223913"/>
    </source>
</evidence>
<feature type="chain" id="PRO_5013039431" description="Lipocalin-like domain-containing protein" evidence="1">
    <location>
        <begin position="20"/>
        <end position="121"/>
    </location>
</feature>
<keyword evidence="3" id="KW-1185">Reference proteome</keyword>
<dbReference type="EMBL" id="PDUD01000044">
    <property type="protein sequence ID" value="PHN02164.1"/>
    <property type="molecule type" value="Genomic_DNA"/>
</dbReference>
<evidence type="ECO:0008006" key="4">
    <source>
        <dbReference type="Google" id="ProtNLM"/>
    </source>
</evidence>
<organism evidence="2 3">
    <name type="scientific">Flavilitoribacter nigricans (strain ATCC 23147 / DSM 23189 / NBRC 102662 / NCIMB 1420 / SS-2)</name>
    <name type="common">Lewinella nigricans</name>
    <dbReference type="NCBI Taxonomy" id="1122177"/>
    <lineage>
        <taxon>Bacteria</taxon>
        <taxon>Pseudomonadati</taxon>
        <taxon>Bacteroidota</taxon>
        <taxon>Saprospiria</taxon>
        <taxon>Saprospirales</taxon>
        <taxon>Lewinellaceae</taxon>
        <taxon>Flavilitoribacter</taxon>
    </lineage>
</organism>
<dbReference type="Proteomes" id="UP000223913">
    <property type="component" value="Unassembled WGS sequence"/>
</dbReference>
<comment type="caution">
    <text evidence="2">The sequence shown here is derived from an EMBL/GenBank/DDBJ whole genome shotgun (WGS) entry which is preliminary data.</text>
</comment>
<protein>
    <recommendedName>
        <fullName evidence="4">Lipocalin-like domain-containing protein</fullName>
    </recommendedName>
</protein>
<name>A0A2D0N0X9_FLAN2</name>
<keyword evidence="1" id="KW-0732">Signal</keyword>
<dbReference type="RefSeq" id="WP_099154504.1">
    <property type="nucleotide sequence ID" value="NZ_PDUD01000044.1"/>
</dbReference>
<proteinExistence type="predicted"/>